<keyword evidence="2" id="KW-0472">Membrane</keyword>
<evidence type="ECO:0000256" key="1">
    <source>
        <dbReference type="ARBA" id="ARBA00036993"/>
    </source>
</evidence>
<evidence type="ECO:0000259" key="3">
    <source>
        <dbReference type="Pfam" id="PF08768"/>
    </source>
</evidence>
<dbReference type="GO" id="GO:0016125">
    <property type="term" value="P:sterol metabolic process"/>
    <property type="evidence" value="ECO:0007669"/>
    <property type="project" value="UniProtKB-UniRule"/>
</dbReference>
<dbReference type="EMBL" id="CAJPEV010001075">
    <property type="protein sequence ID" value="CAG0890556.1"/>
    <property type="molecule type" value="Genomic_DNA"/>
</dbReference>
<sequence length="321" mass="36611">MGHMRPLQWLLGKWESQTGEGFFSTIEPFKYNENVEFSNIGQPVINYSATSYHAGNGSPMHVESGFIRCHPDSGKIAFMTAHNFGVAMIEEGFMNEDGDEMVLESFQTSRMSFSKVPTVTQEMCGKTTDKYVEYEGTLVFIDLMLQKKEAYRHVLFNSSFTAYWKPLMLLLLFEAYRRWHQLRKPQALESYVELEWGFYVILIAVSLEFLMYLRVAGGLASQLSQSAYQREKSRRWRDGINALILASYGESFMVLGLLWDQDQDIFYFTFTTLFILVSHAQAFSVVSSVSSAKSLVIVTCLAASFASLDHGVSRFLAKLLF</sequence>
<evidence type="ECO:0000313" key="4">
    <source>
        <dbReference type="EMBL" id="CAD7246231.1"/>
    </source>
</evidence>
<feature type="transmembrane region" description="Helical" evidence="2">
    <location>
        <begin position="154"/>
        <end position="176"/>
    </location>
</feature>
<evidence type="ECO:0000313" key="5">
    <source>
        <dbReference type="Proteomes" id="UP000677054"/>
    </source>
</evidence>
<feature type="transmembrane region" description="Helical" evidence="2">
    <location>
        <begin position="240"/>
        <end position="259"/>
    </location>
</feature>
<dbReference type="InterPro" id="IPR045165">
    <property type="entry name" value="Nitrobindin"/>
</dbReference>
<proteinExistence type="predicted"/>
<dbReference type="OrthoDB" id="58529at2759"/>
<protein>
    <recommendedName>
        <fullName evidence="3">THAP4-like heme-binding domain-containing protein</fullName>
    </recommendedName>
</protein>
<comment type="catalytic activity">
    <reaction evidence="1">
        <text>peroxynitrite = nitrate</text>
        <dbReference type="Rhea" id="RHEA:63116"/>
        <dbReference type="ChEBI" id="CHEBI:17632"/>
        <dbReference type="ChEBI" id="CHEBI:25941"/>
    </reaction>
    <physiologicalReaction direction="left-to-right" evidence="1">
        <dbReference type="Rhea" id="RHEA:63117"/>
    </physiologicalReaction>
</comment>
<dbReference type="GO" id="GO:0005789">
    <property type="term" value="C:endoplasmic reticulum membrane"/>
    <property type="evidence" value="ECO:0007669"/>
    <property type="project" value="UniProtKB-SubCell"/>
</dbReference>
<dbReference type="EMBL" id="LR900592">
    <property type="protein sequence ID" value="CAD7246231.1"/>
    <property type="molecule type" value="Genomic_DNA"/>
</dbReference>
<dbReference type="PANTHER" id="PTHR15854">
    <property type="entry name" value="THAP4 PROTEIN"/>
    <property type="match status" value="1"/>
</dbReference>
<feature type="transmembrane region" description="Helical" evidence="2">
    <location>
        <begin position="265"/>
        <end position="283"/>
    </location>
</feature>
<feature type="domain" description="THAP4-like heme-binding" evidence="3">
    <location>
        <begin position="4"/>
        <end position="134"/>
    </location>
</feature>
<dbReference type="Proteomes" id="UP000677054">
    <property type="component" value="Unassembled WGS sequence"/>
</dbReference>
<dbReference type="SUPFAM" id="SSF50814">
    <property type="entry name" value="Lipocalins"/>
    <property type="match status" value="1"/>
</dbReference>
<feature type="transmembrane region" description="Helical" evidence="2">
    <location>
        <begin position="295"/>
        <end position="317"/>
    </location>
</feature>
<dbReference type="InterPro" id="IPR012674">
    <property type="entry name" value="Calycin"/>
</dbReference>
<dbReference type="AlphaFoldDB" id="A0A7R9A4R8"/>
<dbReference type="Gene3D" id="2.40.128.20">
    <property type="match status" value="1"/>
</dbReference>
<feature type="transmembrane region" description="Helical" evidence="2">
    <location>
        <begin position="196"/>
        <end position="219"/>
    </location>
</feature>
<name>A0A7R9A4R8_9CRUS</name>
<dbReference type="Pfam" id="PF08768">
    <property type="entry name" value="THAP4_heme-bd"/>
    <property type="match status" value="1"/>
</dbReference>
<organism evidence="4">
    <name type="scientific">Darwinula stevensoni</name>
    <dbReference type="NCBI Taxonomy" id="69355"/>
    <lineage>
        <taxon>Eukaryota</taxon>
        <taxon>Metazoa</taxon>
        <taxon>Ecdysozoa</taxon>
        <taxon>Arthropoda</taxon>
        <taxon>Crustacea</taxon>
        <taxon>Oligostraca</taxon>
        <taxon>Ostracoda</taxon>
        <taxon>Podocopa</taxon>
        <taxon>Podocopida</taxon>
        <taxon>Darwinulocopina</taxon>
        <taxon>Darwinuloidea</taxon>
        <taxon>Darwinulidae</taxon>
        <taxon>Darwinula</taxon>
    </lineage>
</organism>
<accession>A0A7R9A4R8</accession>
<dbReference type="CDD" id="cd07828">
    <property type="entry name" value="lipocalin_heme-bd-THAP4-like"/>
    <property type="match status" value="1"/>
</dbReference>
<dbReference type="GO" id="GO:0097036">
    <property type="term" value="P:regulation of plasma membrane sterol distribution"/>
    <property type="evidence" value="ECO:0007669"/>
    <property type="project" value="UniProtKB-UniRule"/>
</dbReference>
<keyword evidence="2" id="KW-1133">Transmembrane helix</keyword>
<dbReference type="GO" id="GO:0032366">
    <property type="term" value="P:intracellular sterol transport"/>
    <property type="evidence" value="ECO:0007669"/>
    <property type="project" value="UniProtKB-UniRule"/>
</dbReference>
<keyword evidence="5" id="KW-1185">Reference proteome</keyword>
<dbReference type="InterPro" id="IPR014878">
    <property type="entry name" value="THAP4-like_heme-bd"/>
</dbReference>
<dbReference type="PANTHER" id="PTHR15854:SF4">
    <property type="entry name" value="PEROXYNITRITE ISOMERASE THAP4"/>
    <property type="match status" value="1"/>
</dbReference>
<reference evidence="4" key="1">
    <citation type="submission" date="2020-11" db="EMBL/GenBank/DDBJ databases">
        <authorList>
            <person name="Tran Van P."/>
        </authorList>
    </citation>
    <scope>NUCLEOTIDE SEQUENCE</scope>
</reference>
<gene>
    <name evidence="4" type="ORF">DSTB1V02_LOCUS6087</name>
</gene>
<evidence type="ECO:0000256" key="2">
    <source>
        <dbReference type="SAM" id="Phobius"/>
    </source>
</evidence>
<keyword evidence="2" id="KW-0812">Transmembrane</keyword>